<dbReference type="OrthoDB" id="198783at2"/>
<dbReference type="Gene3D" id="3.40.50.720">
    <property type="entry name" value="NAD(P)-binding Rossmann-like Domain"/>
    <property type="match status" value="1"/>
</dbReference>
<dbReference type="GO" id="GO:0016491">
    <property type="term" value="F:oxidoreductase activity"/>
    <property type="evidence" value="ECO:0007669"/>
    <property type="project" value="UniProtKB-KW"/>
</dbReference>
<dbReference type="AlphaFoldDB" id="A0A1H3VIT9"/>
<evidence type="ECO:0000256" key="2">
    <source>
        <dbReference type="ARBA" id="ARBA00023002"/>
    </source>
</evidence>
<proteinExistence type="inferred from homology"/>
<dbReference type="SUPFAM" id="SSF51735">
    <property type="entry name" value="NAD(P)-binding Rossmann-fold domains"/>
    <property type="match status" value="1"/>
</dbReference>
<dbReference type="InterPro" id="IPR036291">
    <property type="entry name" value="NAD(P)-bd_dom_sf"/>
</dbReference>
<gene>
    <name evidence="3" type="ORF">SAMN05444370_101137</name>
</gene>
<accession>A0A1H3VIT9</accession>
<dbReference type="PRINTS" id="PR00081">
    <property type="entry name" value="GDHRDH"/>
</dbReference>
<dbReference type="PANTHER" id="PTHR24321">
    <property type="entry name" value="DEHYDROGENASES, SHORT CHAIN"/>
    <property type="match status" value="1"/>
</dbReference>
<evidence type="ECO:0000256" key="1">
    <source>
        <dbReference type="ARBA" id="ARBA00006484"/>
    </source>
</evidence>
<evidence type="ECO:0000313" key="4">
    <source>
        <dbReference type="Proteomes" id="UP000198703"/>
    </source>
</evidence>
<comment type="similarity">
    <text evidence="1">Belongs to the short-chain dehydrogenases/reductases (SDR) family.</text>
</comment>
<organism evidence="3 4">
    <name type="scientific">Rubrimonas cliftonensis</name>
    <dbReference type="NCBI Taxonomy" id="89524"/>
    <lineage>
        <taxon>Bacteria</taxon>
        <taxon>Pseudomonadati</taxon>
        <taxon>Pseudomonadota</taxon>
        <taxon>Alphaproteobacteria</taxon>
        <taxon>Rhodobacterales</taxon>
        <taxon>Paracoccaceae</taxon>
        <taxon>Rubrimonas</taxon>
    </lineage>
</organism>
<reference evidence="3 4" key="1">
    <citation type="submission" date="2016-10" db="EMBL/GenBank/DDBJ databases">
        <authorList>
            <person name="de Groot N.N."/>
        </authorList>
    </citation>
    <scope>NUCLEOTIDE SEQUENCE [LARGE SCALE GENOMIC DNA]</scope>
    <source>
        <strain evidence="3 4">DSM 15345</strain>
    </source>
</reference>
<dbReference type="Proteomes" id="UP000198703">
    <property type="component" value="Unassembled WGS sequence"/>
</dbReference>
<dbReference type="STRING" id="89524.SAMN05444370_101137"/>
<dbReference type="InterPro" id="IPR002347">
    <property type="entry name" value="SDR_fam"/>
</dbReference>
<dbReference type="CDD" id="cd05233">
    <property type="entry name" value="SDR_c"/>
    <property type="match status" value="1"/>
</dbReference>
<dbReference type="PROSITE" id="PS00061">
    <property type="entry name" value="ADH_SHORT"/>
    <property type="match status" value="1"/>
</dbReference>
<protein>
    <submittedName>
        <fullName evidence="3">3-oxoacyl-[acyl-carrier protein] reductase</fullName>
    </submittedName>
</protein>
<dbReference type="EMBL" id="FNQM01000001">
    <property type="protein sequence ID" value="SDZ74685.1"/>
    <property type="molecule type" value="Genomic_DNA"/>
</dbReference>
<dbReference type="Pfam" id="PF13561">
    <property type="entry name" value="adh_short_C2"/>
    <property type="match status" value="1"/>
</dbReference>
<dbReference type="InterPro" id="IPR020904">
    <property type="entry name" value="Sc_DH/Rdtase_CS"/>
</dbReference>
<dbReference type="PRINTS" id="PR00080">
    <property type="entry name" value="SDRFAMILY"/>
</dbReference>
<sequence length="118" mass="12151">MPEGGRIVNVASELANLGREGASAYVATKGAILSMTRSWARELAPRILVNAVAPGPVDTALLGYARMSPAEQAREAANPLGRIGRPEEIAALIAFLASPAASFVTGRCFSGDCGAAMH</sequence>
<evidence type="ECO:0000313" key="3">
    <source>
        <dbReference type="EMBL" id="SDZ74685.1"/>
    </source>
</evidence>
<keyword evidence="2" id="KW-0560">Oxidoreductase</keyword>
<dbReference type="PANTHER" id="PTHR24321:SF8">
    <property type="entry name" value="ESTRADIOL 17-BETA-DEHYDROGENASE 8-RELATED"/>
    <property type="match status" value="1"/>
</dbReference>
<name>A0A1H3VIT9_9RHOB</name>
<keyword evidence="4" id="KW-1185">Reference proteome</keyword>